<evidence type="ECO:0000256" key="2">
    <source>
        <dbReference type="SAM" id="MobiDB-lite"/>
    </source>
</evidence>
<sequence>MSEATVLARSPLGAHWIDRTSHGQTANERFVFFQDPEGRIKYSSGGGSGVSSTVLEAFEAPFNNQFAILGWGSHSADRRFYYISKTGDLLERTTRPPPGPPDGVTWRPGNLKGFKTAPYSNLGATRSGDSQFHVFYQDSATDEIREVFTKDENTWQSGSAKLPVAIKGTSIAVSSGNIYFQLPDLSIVAYASSGFGANGAEGWKKVNFESHWSYNPGAAISAARDKVFTVSADNKLNVHGPNGLQIQLGSVVPLASVAAISYPQTSSQNEVLSAYTQTSAYKITEFLFKADGTWTQREPVTPK</sequence>
<accession>A0ABR3GVH5</accession>
<protein>
    <recommendedName>
        <fullName evidence="5">Fucose-specific lectin</fullName>
    </recommendedName>
</protein>
<evidence type="ECO:0008006" key="5">
    <source>
        <dbReference type="Google" id="ProtNLM"/>
    </source>
</evidence>
<reference evidence="3 4" key="1">
    <citation type="submission" date="2024-02" db="EMBL/GenBank/DDBJ databases">
        <title>Discinaceae phylogenomics.</title>
        <authorList>
            <person name="Dirks A.C."/>
            <person name="James T.Y."/>
        </authorList>
    </citation>
    <scope>NUCLEOTIDE SEQUENCE [LARGE SCALE GENOMIC DNA]</scope>
    <source>
        <strain evidence="3 4">ACD0624</strain>
    </source>
</reference>
<dbReference type="Gene3D" id="2.120.10.70">
    <property type="entry name" value="Fucose-specific lectin"/>
    <property type="match status" value="1"/>
</dbReference>
<evidence type="ECO:0000256" key="1">
    <source>
        <dbReference type="ARBA" id="ARBA00009042"/>
    </source>
</evidence>
<dbReference type="SUPFAM" id="SSF89372">
    <property type="entry name" value="Fucose-specific lectin"/>
    <property type="match status" value="1"/>
</dbReference>
<proteinExistence type="inferred from homology"/>
<evidence type="ECO:0000313" key="4">
    <source>
        <dbReference type="Proteomes" id="UP001447188"/>
    </source>
</evidence>
<evidence type="ECO:0000313" key="3">
    <source>
        <dbReference type="EMBL" id="KAL0639951.1"/>
    </source>
</evidence>
<dbReference type="Proteomes" id="UP001447188">
    <property type="component" value="Unassembled WGS sequence"/>
</dbReference>
<dbReference type="InterPro" id="IPR012475">
    <property type="entry name" value="Fungal_lectin"/>
</dbReference>
<name>A0ABR3GVH5_9PEZI</name>
<keyword evidence="4" id="KW-1185">Reference proteome</keyword>
<gene>
    <name evidence="3" type="ORF">Q9L58_001043</name>
</gene>
<comment type="caution">
    <text evidence="3">The sequence shown here is derived from an EMBL/GenBank/DDBJ whole genome shotgun (WGS) entry which is preliminary data.</text>
</comment>
<feature type="region of interest" description="Disordered" evidence="2">
    <location>
        <begin position="91"/>
        <end position="110"/>
    </location>
</feature>
<organism evidence="3 4">
    <name type="scientific">Discina gigas</name>
    <dbReference type="NCBI Taxonomy" id="1032678"/>
    <lineage>
        <taxon>Eukaryota</taxon>
        <taxon>Fungi</taxon>
        <taxon>Dikarya</taxon>
        <taxon>Ascomycota</taxon>
        <taxon>Pezizomycotina</taxon>
        <taxon>Pezizomycetes</taxon>
        <taxon>Pezizales</taxon>
        <taxon>Discinaceae</taxon>
        <taxon>Discina</taxon>
    </lineage>
</organism>
<comment type="similarity">
    <text evidence="1">Belongs to the fungal fucose-specific lectin family.</text>
</comment>
<dbReference type="EMBL" id="JBBBZM010000007">
    <property type="protein sequence ID" value="KAL0639951.1"/>
    <property type="molecule type" value="Genomic_DNA"/>
</dbReference>
<dbReference type="Pfam" id="PF07938">
    <property type="entry name" value="Fungal_lectin"/>
    <property type="match status" value="1"/>
</dbReference>